<dbReference type="Pfam" id="PF01435">
    <property type="entry name" value="Peptidase_M48"/>
    <property type="match status" value="1"/>
</dbReference>
<dbReference type="GO" id="GO:0006515">
    <property type="term" value="P:protein quality control for misfolded or incompletely synthesized proteins"/>
    <property type="evidence" value="ECO:0007669"/>
    <property type="project" value="TreeGrafter"/>
</dbReference>
<evidence type="ECO:0000256" key="4">
    <source>
        <dbReference type="ARBA" id="ARBA00022801"/>
    </source>
</evidence>
<evidence type="ECO:0000256" key="5">
    <source>
        <dbReference type="ARBA" id="ARBA00022833"/>
    </source>
</evidence>
<evidence type="ECO:0000256" key="6">
    <source>
        <dbReference type="ARBA" id="ARBA00023049"/>
    </source>
</evidence>
<keyword evidence="8" id="KW-0812">Transmembrane</keyword>
<keyword evidence="8" id="KW-1133">Transmembrane helix</keyword>
<dbReference type="AlphaFoldDB" id="A0AAX4JV32"/>
<accession>A0AAX4JV32</accession>
<dbReference type="GO" id="GO:0004222">
    <property type="term" value="F:metalloendopeptidase activity"/>
    <property type="evidence" value="ECO:0007669"/>
    <property type="project" value="InterPro"/>
</dbReference>
<keyword evidence="6" id="KW-0482">Metalloprotease</keyword>
<keyword evidence="3" id="KW-0479">Metal-binding</keyword>
<evidence type="ECO:0000256" key="7">
    <source>
        <dbReference type="SAM" id="MobiDB-lite"/>
    </source>
</evidence>
<evidence type="ECO:0000313" key="10">
    <source>
        <dbReference type="EMBL" id="WWC89159.1"/>
    </source>
</evidence>
<feature type="transmembrane region" description="Helical" evidence="8">
    <location>
        <begin position="142"/>
        <end position="158"/>
    </location>
</feature>
<keyword evidence="4" id="KW-0378">Hydrolase</keyword>
<feature type="domain" description="Peptidase M48" evidence="9">
    <location>
        <begin position="506"/>
        <end position="752"/>
    </location>
</feature>
<dbReference type="GO" id="GO:0034982">
    <property type="term" value="P:mitochondrial protein processing"/>
    <property type="evidence" value="ECO:0007669"/>
    <property type="project" value="TreeGrafter"/>
</dbReference>
<proteinExistence type="predicted"/>
<dbReference type="GeneID" id="91094747"/>
<evidence type="ECO:0000256" key="3">
    <source>
        <dbReference type="ARBA" id="ARBA00022723"/>
    </source>
</evidence>
<dbReference type="PANTHER" id="PTHR22726">
    <property type="entry name" value="METALLOENDOPEPTIDASE OMA1"/>
    <property type="match status" value="1"/>
</dbReference>
<dbReference type="RefSeq" id="XP_066075922.1">
    <property type="nucleotide sequence ID" value="XM_066219825.1"/>
</dbReference>
<dbReference type="InterPro" id="IPR051156">
    <property type="entry name" value="Mito/Outer_Membr_Metalloprot"/>
</dbReference>
<protein>
    <recommendedName>
        <fullName evidence="9">Peptidase M48 domain-containing protein</fullName>
    </recommendedName>
</protein>
<keyword evidence="8" id="KW-0472">Membrane</keyword>
<keyword evidence="11" id="KW-1185">Reference proteome</keyword>
<evidence type="ECO:0000313" key="11">
    <source>
        <dbReference type="Proteomes" id="UP001355207"/>
    </source>
</evidence>
<feature type="transmembrane region" description="Helical" evidence="8">
    <location>
        <begin position="332"/>
        <end position="352"/>
    </location>
</feature>
<dbReference type="Proteomes" id="UP001355207">
    <property type="component" value="Chromosome 5"/>
</dbReference>
<dbReference type="GO" id="GO:0005743">
    <property type="term" value="C:mitochondrial inner membrane"/>
    <property type="evidence" value="ECO:0007669"/>
    <property type="project" value="TreeGrafter"/>
</dbReference>
<evidence type="ECO:0000259" key="9">
    <source>
        <dbReference type="Pfam" id="PF01435"/>
    </source>
</evidence>
<feature type="region of interest" description="Disordered" evidence="7">
    <location>
        <begin position="43"/>
        <end position="70"/>
    </location>
</feature>
<sequence>MFTIRRPRISRSFSRVVIQANPIVPTPFLPTSTASFSSVSISSTPVASSSKTPYRSRPYGSKPDVKGKGRAIEDDLPQTFASLRNTRFLLNNTQNQYGQRLSVQRRRFHATQRRDAIPLLPASIAILKGTSILTAATAVSRIIISFLPIGTIAAFRMASAGKWLEREGTEPEVSEEAREFWKMWCEGEKWIPLTKEDAESFWDSDYDDEKLNGGMMNAKGQIAYPVPFPSRFSKRRHRAQIKNEFSNQNGKKNNEINAMSPKALREMHNDKSKNHVLSWIRRGNFFIPELPSASLNQWQNTLNEKERLQVNSLRRYWIGLKVFKNWYKKSRWLMGVIFGLPFLILTSVYLAGLERVPLTGRMRLILLTPEEEDQISISLSGTNWFKSVINLLTTAEKPAPPIVNPNDWRWVWVQNTLSNLEKGILRECSLNTNVTIDGSGTFSLDGKQAPISKDLIDSTNNTSNLVIIPPPAGHPIKPRPRVSSLLHSCLPGAVENSGKEHLEIGPPYNLMLMDKNEENAFSYGFGGKRAGGIVVFTGLLDSILREKPSSPQNEPSVTASSSASKGLFSFLFSSGSSTSVTRRNPTQPTEEQTLQLACVLAHEMGHLLLSHHLETLSQQQVLWPSVLGLSMDLIRAFIWPFTWILGPTVNDALANMGRTSTDELADKYGEIGFQFVHEYEADLAGLRILALAGYDPYKALTYFSTSVAELHEIKPIDKDKNKKDNSWTGSLFKLWTRKTHPTPEKRLEAIKDELDRWEKERELSENKKNEIDI</sequence>
<evidence type="ECO:0000256" key="8">
    <source>
        <dbReference type="SAM" id="Phobius"/>
    </source>
</evidence>
<evidence type="ECO:0000256" key="1">
    <source>
        <dbReference type="ARBA" id="ARBA00001947"/>
    </source>
</evidence>
<dbReference type="InterPro" id="IPR001915">
    <property type="entry name" value="Peptidase_M48"/>
</dbReference>
<keyword evidence="2" id="KW-0645">Protease</keyword>
<reference evidence="10 11" key="1">
    <citation type="submission" date="2024-01" db="EMBL/GenBank/DDBJ databases">
        <title>Comparative genomics of Cryptococcus and Kwoniella reveals pathogenesis evolution and contrasting modes of karyotype evolution via chromosome fusion or intercentromeric recombination.</title>
        <authorList>
            <person name="Coelho M.A."/>
            <person name="David-Palma M."/>
            <person name="Shea T."/>
            <person name="Bowers K."/>
            <person name="McGinley-Smith S."/>
            <person name="Mohammad A.W."/>
            <person name="Gnirke A."/>
            <person name="Yurkov A.M."/>
            <person name="Nowrousian M."/>
            <person name="Sun S."/>
            <person name="Cuomo C.A."/>
            <person name="Heitman J."/>
        </authorList>
    </citation>
    <scope>NUCLEOTIDE SEQUENCE [LARGE SCALE GENOMIC DNA]</scope>
    <source>
        <strain evidence="10 11">CBS 6074</strain>
    </source>
</reference>
<dbReference type="EMBL" id="CP144102">
    <property type="protein sequence ID" value="WWC89159.1"/>
    <property type="molecule type" value="Genomic_DNA"/>
</dbReference>
<gene>
    <name evidence="10" type="ORF">L201_004077</name>
</gene>
<name>A0AAX4JV32_9TREE</name>
<evidence type="ECO:0000256" key="2">
    <source>
        <dbReference type="ARBA" id="ARBA00022670"/>
    </source>
</evidence>
<dbReference type="GO" id="GO:0046872">
    <property type="term" value="F:metal ion binding"/>
    <property type="evidence" value="ECO:0007669"/>
    <property type="project" value="UniProtKB-KW"/>
</dbReference>
<comment type="cofactor">
    <cofactor evidence="1">
        <name>Zn(2+)</name>
        <dbReference type="ChEBI" id="CHEBI:29105"/>
    </cofactor>
</comment>
<organism evidence="10 11">
    <name type="scientific">Kwoniella dendrophila CBS 6074</name>
    <dbReference type="NCBI Taxonomy" id="1295534"/>
    <lineage>
        <taxon>Eukaryota</taxon>
        <taxon>Fungi</taxon>
        <taxon>Dikarya</taxon>
        <taxon>Basidiomycota</taxon>
        <taxon>Agaricomycotina</taxon>
        <taxon>Tremellomycetes</taxon>
        <taxon>Tremellales</taxon>
        <taxon>Cryptococcaceae</taxon>
        <taxon>Kwoniella</taxon>
    </lineage>
</organism>
<keyword evidence="5" id="KW-0862">Zinc</keyword>
<dbReference type="PANTHER" id="PTHR22726:SF18">
    <property type="entry name" value="PEPTIDASE M48 DOMAIN-CONTAINING PROTEIN"/>
    <property type="match status" value="1"/>
</dbReference>
<feature type="transmembrane region" description="Helical" evidence="8">
    <location>
        <begin position="116"/>
        <end position="136"/>
    </location>
</feature>